<name>A0A3S3P4S3_9MICO</name>
<sequence>MDRGGRVVEAARASRATVALLDIEMPGIDGTAAAPLLRTQVPGCRAFIVTTFGRPEYLARVLVVPSASRRGGPGTDALARLSYVADELHLSQGAPAGDGDSYLAA</sequence>
<dbReference type="Proteomes" id="UP000285970">
    <property type="component" value="Unassembled WGS sequence"/>
</dbReference>
<keyword evidence="1" id="KW-0238">DNA-binding</keyword>
<protein>
    <submittedName>
        <fullName evidence="1">DNA-binding response regulator</fullName>
    </submittedName>
</protein>
<evidence type="ECO:0000313" key="2">
    <source>
        <dbReference type="Proteomes" id="UP000285970"/>
    </source>
</evidence>
<dbReference type="SUPFAM" id="SSF52172">
    <property type="entry name" value="CheY-like"/>
    <property type="match status" value="1"/>
</dbReference>
<dbReference type="EMBL" id="RBZY01000019">
    <property type="protein sequence ID" value="RWR19986.1"/>
    <property type="molecule type" value="Genomic_DNA"/>
</dbReference>
<comment type="caution">
    <text evidence="1">The sequence shown here is derived from an EMBL/GenBank/DDBJ whole genome shotgun (WGS) entry which is preliminary data.</text>
</comment>
<dbReference type="GO" id="GO:0003677">
    <property type="term" value="F:DNA binding"/>
    <property type="evidence" value="ECO:0007669"/>
    <property type="project" value="UniProtKB-KW"/>
</dbReference>
<reference evidence="1 2" key="1">
    <citation type="journal article" date="2018" name="Front. Microbiol.">
        <title>Novel Insights Into Bacterial Dimethylsulfoniopropionate Catabolism in the East China Sea.</title>
        <authorList>
            <person name="Liu J."/>
            <person name="Liu J."/>
            <person name="Zhang S.H."/>
            <person name="Liang J."/>
            <person name="Lin H."/>
            <person name="Song D."/>
            <person name="Yang G.P."/>
            <person name="Todd J.D."/>
            <person name="Zhang X.H."/>
        </authorList>
    </citation>
    <scope>NUCLEOTIDE SEQUENCE [LARGE SCALE GENOMIC DNA]</scope>
    <source>
        <strain evidence="1 2">ZYFD042</strain>
    </source>
</reference>
<dbReference type="InterPro" id="IPR011006">
    <property type="entry name" value="CheY-like_superfamily"/>
</dbReference>
<accession>A0A3S3P4S3</accession>
<dbReference type="OrthoDB" id="9808843at2"/>
<dbReference type="Gene3D" id="3.40.50.2300">
    <property type="match status" value="1"/>
</dbReference>
<dbReference type="AlphaFoldDB" id="A0A3S3P4S3"/>
<gene>
    <name evidence="1" type="ORF">D8Y23_06855</name>
</gene>
<proteinExistence type="predicted"/>
<organism evidence="1 2">
    <name type="scientific">Microbacterium enclense</name>
    <dbReference type="NCBI Taxonomy" id="993073"/>
    <lineage>
        <taxon>Bacteria</taxon>
        <taxon>Bacillati</taxon>
        <taxon>Actinomycetota</taxon>
        <taxon>Actinomycetes</taxon>
        <taxon>Micrococcales</taxon>
        <taxon>Microbacteriaceae</taxon>
        <taxon>Microbacterium</taxon>
    </lineage>
</organism>
<evidence type="ECO:0000313" key="1">
    <source>
        <dbReference type="EMBL" id="RWR19986.1"/>
    </source>
</evidence>